<comment type="subcellular location">
    <subcellularLocation>
        <location evidence="10">Cell membrane</location>
        <topology evidence="10">Peripheral membrane protein</topology>
        <orientation evidence="10">Cytoplasmic side</orientation>
    </subcellularLocation>
</comment>
<feature type="binding site" evidence="10">
    <location>
        <position position="197"/>
    </location>
    <ligand>
        <name>UDP-N-acetyl-alpha-D-glucosamine</name>
        <dbReference type="ChEBI" id="CHEBI:57705"/>
    </ligand>
</feature>
<evidence type="ECO:0000256" key="5">
    <source>
        <dbReference type="ARBA" id="ARBA00022960"/>
    </source>
</evidence>
<accession>A0A6S6SQ85</accession>
<keyword evidence="11" id="KW-0812">Transmembrane</keyword>
<dbReference type="PANTHER" id="PTHR21015">
    <property type="entry name" value="UDP-N-ACETYLGLUCOSAMINE--N-ACETYLMURAMYL-(PENTAPEPTIDE) PYROPHOSPHORYL-UNDECAPRENOL N-ACETYLGLUCOSAMINE TRANSFERASE 1"/>
    <property type="match status" value="1"/>
</dbReference>
<evidence type="ECO:0000256" key="4">
    <source>
        <dbReference type="ARBA" id="ARBA00022679"/>
    </source>
</evidence>
<dbReference type="InterPro" id="IPR004276">
    <property type="entry name" value="GlycoTrans_28_N"/>
</dbReference>
<dbReference type="UniPathway" id="UPA00219"/>
<feature type="binding site" evidence="10">
    <location>
        <position position="292"/>
    </location>
    <ligand>
        <name>UDP-N-acetyl-alpha-D-glucosamine</name>
        <dbReference type="ChEBI" id="CHEBI:57705"/>
    </ligand>
</feature>
<evidence type="ECO:0000259" key="13">
    <source>
        <dbReference type="Pfam" id="PF04101"/>
    </source>
</evidence>
<keyword evidence="8 10" id="KW-0131">Cell cycle</keyword>
<dbReference type="AlphaFoldDB" id="A0A6S6SQ85"/>
<organism evidence="14">
    <name type="scientific">uncultured Aureispira sp</name>
    <dbReference type="NCBI Taxonomy" id="1331704"/>
    <lineage>
        <taxon>Bacteria</taxon>
        <taxon>Pseudomonadati</taxon>
        <taxon>Bacteroidota</taxon>
        <taxon>Saprospiria</taxon>
        <taxon>Saprospirales</taxon>
        <taxon>Saprospiraceae</taxon>
        <taxon>Aureispira</taxon>
        <taxon>environmental samples</taxon>
    </lineage>
</organism>
<keyword evidence="3 10" id="KW-0328">Glycosyltransferase</keyword>
<dbReference type="GO" id="GO:0071555">
    <property type="term" value="P:cell wall organization"/>
    <property type="evidence" value="ECO:0007669"/>
    <property type="project" value="UniProtKB-KW"/>
</dbReference>
<feature type="domain" description="Glycosyltransferase family 28 N-terminal" evidence="12">
    <location>
        <begin position="7"/>
        <end position="144"/>
    </location>
</feature>
<dbReference type="GO" id="GO:0051301">
    <property type="term" value="P:cell division"/>
    <property type="evidence" value="ECO:0007669"/>
    <property type="project" value="UniProtKB-KW"/>
</dbReference>
<dbReference type="NCBIfam" id="NF009102">
    <property type="entry name" value="PRK12446.1"/>
    <property type="match status" value="1"/>
</dbReference>
<dbReference type="GO" id="GO:0005975">
    <property type="term" value="P:carbohydrate metabolic process"/>
    <property type="evidence" value="ECO:0007669"/>
    <property type="project" value="InterPro"/>
</dbReference>
<evidence type="ECO:0000256" key="2">
    <source>
        <dbReference type="ARBA" id="ARBA00022618"/>
    </source>
</evidence>
<comment type="caution">
    <text evidence="10">Lacks conserved residue(s) required for the propagation of feature annotation.</text>
</comment>
<feature type="domain" description="Glycosyl transferase family 28 C-terminal" evidence="13">
    <location>
        <begin position="191"/>
        <end position="336"/>
    </location>
</feature>
<keyword evidence="1 10" id="KW-1003">Cell membrane</keyword>
<comment type="catalytic activity">
    <reaction evidence="10">
        <text>di-trans,octa-cis-undecaprenyl diphospho-N-acetyl-alpha-D-muramoyl-L-alanyl-D-glutamyl-meso-2,6-diaminopimeloyl-D-alanyl-D-alanine + UDP-N-acetyl-alpha-D-glucosamine = di-trans,octa-cis-undecaprenyl diphospho-[N-acetyl-alpha-D-glucosaminyl-(1-&gt;4)]-N-acetyl-alpha-D-muramoyl-L-alanyl-D-glutamyl-meso-2,6-diaminopimeloyl-D-alanyl-D-alanine + UDP + H(+)</text>
        <dbReference type="Rhea" id="RHEA:31227"/>
        <dbReference type="ChEBI" id="CHEBI:15378"/>
        <dbReference type="ChEBI" id="CHEBI:57705"/>
        <dbReference type="ChEBI" id="CHEBI:58223"/>
        <dbReference type="ChEBI" id="CHEBI:61387"/>
        <dbReference type="ChEBI" id="CHEBI:61388"/>
        <dbReference type="EC" id="2.4.1.227"/>
    </reaction>
</comment>
<evidence type="ECO:0000259" key="12">
    <source>
        <dbReference type="Pfam" id="PF03033"/>
    </source>
</evidence>
<dbReference type="GO" id="GO:0050511">
    <property type="term" value="F:undecaprenyldiphospho-muramoylpentapeptide beta-N-acetylglucosaminyltransferase activity"/>
    <property type="evidence" value="ECO:0007669"/>
    <property type="project" value="UniProtKB-UniRule"/>
</dbReference>
<evidence type="ECO:0000256" key="1">
    <source>
        <dbReference type="ARBA" id="ARBA00022475"/>
    </source>
</evidence>
<comment type="pathway">
    <text evidence="10">Cell wall biogenesis; peptidoglycan biosynthesis.</text>
</comment>
<dbReference type="InterPro" id="IPR006009">
    <property type="entry name" value="GlcNAc_MurG"/>
</dbReference>
<reference evidence="14" key="1">
    <citation type="submission" date="2020-01" db="EMBL/GenBank/DDBJ databases">
        <authorList>
            <person name="Meier V. D."/>
            <person name="Meier V D."/>
        </authorList>
    </citation>
    <scope>NUCLEOTIDE SEQUENCE</scope>
    <source>
        <strain evidence="14">HLG_WM_MAG_10</strain>
    </source>
</reference>
<dbReference type="GO" id="GO:0008360">
    <property type="term" value="P:regulation of cell shape"/>
    <property type="evidence" value="ECO:0007669"/>
    <property type="project" value="UniProtKB-KW"/>
</dbReference>
<evidence type="ECO:0000256" key="11">
    <source>
        <dbReference type="SAM" id="Phobius"/>
    </source>
</evidence>
<dbReference type="EMBL" id="CACVAQ010000168">
    <property type="protein sequence ID" value="CAA6810629.1"/>
    <property type="molecule type" value="Genomic_DNA"/>
</dbReference>
<dbReference type="InterPro" id="IPR007235">
    <property type="entry name" value="Glyco_trans_28_C"/>
</dbReference>
<evidence type="ECO:0000256" key="3">
    <source>
        <dbReference type="ARBA" id="ARBA00022676"/>
    </source>
</evidence>
<protein>
    <recommendedName>
        <fullName evidence="10">UDP-N-acetylglucosamine--N-acetylmuramyl-(pentapeptide) pyrophosphoryl-undecaprenol N-acetylglucosamine transferase</fullName>
        <ecNumber evidence="10">2.4.1.227</ecNumber>
    </recommendedName>
    <alternativeName>
        <fullName evidence="10">Undecaprenyl-PP-MurNAc-pentapeptide-UDPGlcNAc GlcNAc transferase</fullName>
    </alternativeName>
</protein>
<dbReference type="Gene3D" id="3.40.50.2000">
    <property type="entry name" value="Glycogen Phosphorylase B"/>
    <property type="match status" value="2"/>
</dbReference>
<dbReference type="SUPFAM" id="SSF53756">
    <property type="entry name" value="UDP-Glycosyltransferase/glycogen phosphorylase"/>
    <property type="match status" value="1"/>
</dbReference>
<keyword evidence="7 10" id="KW-0472">Membrane</keyword>
<feature type="binding site" evidence="10">
    <location>
        <position position="167"/>
    </location>
    <ligand>
        <name>UDP-N-acetyl-alpha-D-glucosamine</name>
        <dbReference type="ChEBI" id="CHEBI:57705"/>
    </ligand>
</feature>
<gene>
    <name evidence="10" type="primary">murG</name>
    <name evidence="14" type="ORF">HELGO_WM37470</name>
</gene>
<dbReference type="HAMAP" id="MF_00033">
    <property type="entry name" value="MurG"/>
    <property type="match status" value="1"/>
</dbReference>
<keyword evidence="11" id="KW-1133">Transmembrane helix</keyword>
<evidence type="ECO:0000256" key="8">
    <source>
        <dbReference type="ARBA" id="ARBA00023306"/>
    </source>
</evidence>
<sequence>MAKQKHIVFTGGGTLGHVMPNLPLIKQYQKKGWKVSYIGSKTGEERAKIESLGIPYYPIRTGKLRRYFDWQNFLDIFNVILAIFQSFFLMLRLRPNVLFSKGGYVALPPVVGAWLMRVPTVIHESDMTPGLTTKLSKRFAKKVCVSFKNATKFFPKELVHWTGLPVRELVFEASRSRGLEVSGFSGQRPILLTFGGSLGAGFLNTLVRENVQNGNLASYDVINICGHGKLAPNMKFDNYVQFESLSDDFLHIMKSADVVLTRGGATSLFELLAMKKLHVVVPLSKNASRGDQIDNARYFASLGVSSFIEEEEYTWEKMNGMIQQTLANKETILKEIEHLEFALATQKVLDVIESVHKA</sequence>
<dbReference type="GO" id="GO:0009252">
    <property type="term" value="P:peptidoglycan biosynthetic process"/>
    <property type="evidence" value="ECO:0007669"/>
    <property type="project" value="UniProtKB-UniRule"/>
</dbReference>
<comment type="function">
    <text evidence="10">Cell wall formation. Catalyzes the transfer of a GlcNAc subunit on undecaprenyl-pyrophosphoryl-MurNAc-pentapeptide (lipid intermediate I) to form undecaprenyl-pyrophosphoryl-MurNAc-(pentapeptide)GlcNAc (lipid intermediate II).</text>
</comment>
<keyword evidence="2 10" id="KW-0132">Cell division</keyword>
<evidence type="ECO:0000256" key="9">
    <source>
        <dbReference type="ARBA" id="ARBA00023316"/>
    </source>
</evidence>
<keyword evidence="5 10" id="KW-0133">Cell shape</keyword>
<evidence type="ECO:0000256" key="7">
    <source>
        <dbReference type="ARBA" id="ARBA00023136"/>
    </source>
</evidence>
<keyword evidence="4 10" id="KW-0808">Transferase</keyword>
<keyword evidence="6 10" id="KW-0573">Peptidoglycan synthesis</keyword>
<evidence type="ECO:0000313" key="14">
    <source>
        <dbReference type="EMBL" id="CAA6810629.1"/>
    </source>
</evidence>
<dbReference type="PANTHER" id="PTHR21015:SF27">
    <property type="entry name" value="UDP-N-ACETYLGLUCOSAMINE--N-ACETYLMURAMYL-(PENTAPEPTIDE) PYROPHOSPHORYL-UNDECAPRENOL N-ACETYLGLUCOSAMINE TRANSFERASE"/>
    <property type="match status" value="1"/>
</dbReference>
<dbReference type="Pfam" id="PF04101">
    <property type="entry name" value="Glyco_tran_28_C"/>
    <property type="match status" value="1"/>
</dbReference>
<proteinExistence type="inferred from homology"/>
<dbReference type="GO" id="GO:0005886">
    <property type="term" value="C:plasma membrane"/>
    <property type="evidence" value="ECO:0007669"/>
    <property type="project" value="UniProtKB-SubCell"/>
</dbReference>
<evidence type="ECO:0000256" key="10">
    <source>
        <dbReference type="HAMAP-Rule" id="MF_00033"/>
    </source>
</evidence>
<evidence type="ECO:0000256" key="6">
    <source>
        <dbReference type="ARBA" id="ARBA00022984"/>
    </source>
</evidence>
<name>A0A6S6SQ85_9BACT</name>
<comment type="similarity">
    <text evidence="10">Belongs to the glycosyltransferase 28 family. MurG subfamily.</text>
</comment>
<dbReference type="EC" id="2.4.1.227" evidence="10"/>
<feature type="transmembrane region" description="Helical" evidence="11">
    <location>
        <begin position="73"/>
        <end position="91"/>
    </location>
</feature>
<dbReference type="Pfam" id="PF03033">
    <property type="entry name" value="Glyco_transf_28"/>
    <property type="match status" value="1"/>
</dbReference>
<keyword evidence="9 10" id="KW-0961">Cell wall biogenesis/degradation</keyword>
<dbReference type="CDD" id="cd03785">
    <property type="entry name" value="GT28_MurG"/>
    <property type="match status" value="1"/>
</dbReference>